<dbReference type="Pfam" id="PF13353">
    <property type="entry name" value="Fer4_12"/>
    <property type="match status" value="1"/>
</dbReference>
<dbReference type="Proteomes" id="UP000005532">
    <property type="component" value="Unassembled WGS sequence"/>
</dbReference>
<dbReference type="eggNOG" id="COG1180">
    <property type="taxonomic scope" value="Bacteria"/>
</dbReference>
<comment type="cofactor">
    <cofactor evidence="1">
        <name>[4Fe-4S] cluster</name>
        <dbReference type="ChEBI" id="CHEBI:49883"/>
    </cofactor>
</comment>
<dbReference type="InterPro" id="IPR007197">
    <property type="entry name" value="rSAM"/>
</dbReference>
<dbReference type="AlphaFoldDB" id="C5S0F5"/>
<name>C5S0F5_9PAST</name>
<dbReference type="EMBL" id="ACQL01000068">
    <property type="protein sequence ID" value="EER47672.1"/>
    <property type="molecule type" value="Genomic_DNA"/>
</dbReference>
<evidence type="ECO:0000313" key="7">
    <source>
        <dbReference type="Proteomes" id="UP000005532"/>
    </source>
</evidence>
<dbReference type="InterPro" id="IPR013785">
    <property type="entry name" value="Aldolase_TIM"/>
</dbReference>
<sequence length="215" mass="25039">MSLFFIQKFTILYRLDFPYLKKLQPFFMHFFYFIFGKKNVTYQHLVFKILKSTTYCVCFDMDQIRFFSEQVVWQEVPNETSLAFLICGCPLKCKGCHSAESWKATSGQILTENYLIHKLKQYQGLLSCVLFMGGEWHADQLLALLKCAKAERLNTCLYTGLEYDEVPTNLLGELTYIKTGRWIAERGGLNSLTTNQRFIDLRTGENLNHLFIKGS</sequence>
<evidence type="ECO:0000256" key="4">
    <source>
        <dbReference type="ARBA" id="ARBA00023004"/>
    </source>
</evidence>
<proteinExistence type="predicted"/>
<keyword evidence="2" id="KW-0949">S-adenosyl-L-methionine</keyword>
<evidence type="ECO:0000256" key="5">
    <source>
        <dbReference type="ARBA" id="ARBA00023014"/>
    </source>
</evidence>
<dbReference type="GO" id="GO:0051536">
    <property type="term" value="F:iron-sulfur cluster binding"/>
    <property type="evidence" value="ECO:0007669"/>
    <property type="project" value="UniProtKB-KW"/>
</dbReference>
<organism evidence="6 7">
    <name type="scientific">Actinobacillus minor NM305</name>
    <dbReference type="NCBI Taxonomy" id="637911"/>
    <lineage>
        <taxon>Bacteria</taxon>
        <taxon>Pseudomonadati</taxon>
        <taxon>Pseudomonadota</taxon>
        <taxon>Gammaproteobacteria</taxon>
        <taxon>Pasteurellales</taxon>
        <taxon>Pasteurellaceae</taxon>
        <taxon>Actinobacillus</taxon>
    </lineage>
</organism>
<dbReference type="SUPFAM" id="SSF102114">
    <property type="entry name" value="Radical SAM enzymes"/>
    <property type="match status" value="1"/>
</dbReference>
<dbReference type="GO" id="GO:0003824">
    <property type="term" value="F:catalytic activity"/>
    <property type="evidence" value="ECO:0007669"/>
    <property type="project" value="InterPro"/>
</dbReference>
<keyword evidence="5" id="KW-0411">Iron-sulfur</keyword>
<dbReference type="Gene3D" id="3.20.20.70">
    <property type="entry name" value="Aldolase class I"/>
    <property type="match status" value="1"/>
</dbReference>
<evidence type="ECO:0000256" key="2">
    <source>
        <dbReference type="ARBA" id="ARBA00022691"/>
    </source>
</evidence>
<keyword evidence="3" id="KW-0479">Metal-binding</keyword>
<dbReference type="NCBIfam" id="TIGR02826">
    <property type="entry name" value="RNR_activ_nrdG3"/>
    <property type="match status" value="1"/>
</dbReference>
<evidence type="ECO:0000256" key="3">
    <source>
        <dbReference type="ARBA" id="ARBA00022723"/>
    </source>
</evidence>
<dbReference type="GO" id="GO:0046872">
    <property type="term" value="F:metal ion binding"/>
    <property type="evidence" value="ECO:0007669"/>
    <property type="project" value="UniProtKB-KW"/>
</dbReference>
<dbReference type="SFLD" id="SFLDS00029">
    <property type="entry name" value="Radical_SAM"/>
    <property type="match status" value="1"/>
</dbReference>
<comment type="caution">
    <text evidence="6">The sequence shown here is derived from an EMBL/GenBank/DDBJ whole genome shotgun (WGS) entry which is preliminary data.</text>
</comment>
<keyword evidence="4" id="KW-0408">Iron</keyword>
<reference evidence="6 7" key="1">
    <citation type="journal article" date="2010" name="Vet. Microbiol.">
        <title>Production of haemolysins by strains of the Actinobacillus minor/porcitonsillarum complex.</title>
        <authorList>
            <person name="Arya G."/>
            <person name="Niven D.F."/>
        </authorList>
    </citation>
    <scope>NUCLEOTIDE SEQUENCE [LARGE SCALE GENOMIC DNA]</scope>
    <source>
        <strain evidence="6 7">NM305</strain>
    </source>
</reference>
<accession>C5S0F5</accession>
<gene>
    <name evidence="6" type="ORF">AM305_06901</name>
</gene>
<evidence type="ECO:0000313" key="6">
    <source>
        <dbReference type="EMBL" id="EER47672.1"/>
    </source>
</evidence>
<dbReference type="InterPro" id="IPR014191">
    <property type="entry name" value="Anaer_RNR_activator"/>
</dbReference>
<dbReference type="InterPro" id="IPR058240">
    <property type="entry name" value="rSAM_sf"/>
</dbReference>
<evidence type="ECO:0000256" key="1">
    <source>
        <dbReference type="ARBA" id="ARBA00001966"/>
    </source>
</evidence>
<protein>
    <submittedName>
        <fullName evidence="6">Organic radical activating protein</fullName>
    </submittedName>
</protein>